<dbReference type="GO" id="GO:0016779">
    <property type="term" value="F:nucleotidyltransferase activity"/>
    <property type="evidence" value="ECO:0007669"/>
    <property type="project" value="UniProtKB-KW"/>
</dbReference>
<reference evidence="1 2" key="1">
    <citation type="submission" date="2020-06" db="EMBL/GenBank/DDBJ databases">
        <title>Metabacillus dokdonensis sp. nov., isolated from the rhizosphere of Elymus tsukushiensis, a plant native to the Dokdo Islands, Republic of Korea.</title>
        <authorList>
            <person name="Lee S.Y."/>
            <person name="Hwang Y.J."/>
            <person name="Son J.S."/>
            <person name="Ghim S.Y."/>
        </authorList>
    </citation>
    <scope>NUCLEOTIDE SEQUENCE [LARGE SCALE GENOMIC DNA]</scope>
    <source>
        <strain evidence="1 2">KUDC1714</strain>
    </source>
</reference>
<dbReference type="SUPFAM" id="SSF53448">
    <property type="entry name" value="Nucleotide-diphospho-sugar transferases"/>
    <property type="match status" value="1"/>
</dbReference>
<name>A0ABX6S323_9BACI</name>
<organism evidence="1 2">
    <name type="scientific">Metabacillus elymi</name>
    <dbReference type="NCBI Taxonomy" id="2745198"/>
    <lineage>
        <taxon>Bacteria</taxon>
        <taxon>Bacillati</taxon>
        <taxon>Bacillota</taxon>
        <taxon>Bacilli</taxon>
        <taxon>Bacillales</taxon>
        <taxon>Bacillaceae</taxon>
        <taxon>Metabacillus</taxon>
    </lineage>
</organism>
<dbReference type="RefSeq" id="WP_185652932.1">
    <property type="nucleotide sequence ID" value="NZ_CP055263.1"/>
</dbReference>
<proteinExistence type="predicted"/>
<keyword evidence="2" id="KW-1185">Reference proteome</keyword>
<dbReference type="InterPro" id="IPR003329">
    <property type="entry name" value="Cytidylyl_trans"/>
</dbReference>
<sequence>MKIGFLITARLKSSRLPLKAILMLKNRPIIDWVIERAKRVQYVDQIILCTSDYPQDKPLVDRAKDLGIYYFMGEPDDVLFRLYKAATFYQLDYIISVTADNPFFSIEYTHRIINEALKEKPDFIKITGLPIGCFTYGLSYHALKKVCDSKQVVDTEIWGPFFENEQIFSVKEIQAETRDQFHARLTIDTPEDFEFITKLADSLKENEWYSYTSIINSLKNNSEIIKINNHIQQKTLSVEEKRKMLDPFRGGEKNGD</sequence>
<evidence type="ECO:0000313" key="1">
    <source>
        <dbReference type="EMBL" id="QNF28485.1"/>
    </source>
</evidence>
<dbReference type="EMBL" id="CP055263">
    <property type="protein sequence ID" value="QNF28485.1"/>
    <property type="molecule type" value="Genomic_DNA"/>
</dbReference>
<gene>
    <name evidence="1" type="ORF">HUW50_13965</name>
</gene>
<dbReference type="Proteomes" id="UP000515490">
    <property type="component" value="Chromosome"/>
</dbReference>
<accession>A0ABX6S323</accession>
<evidence type="ECO:0000313" key="2">
    <source>
        <dbReference type="Proteomes" id="UP000515490"/>
    </source>
</evidence>
<keyword evidence="1" id="KW-0548">Nucleotidyltransferase</keyword>
<dbReference type="Pfam" id="PF02348">
    <property type="entry name" value="CTP_transf_3"/>
    <property type="match status" value="1"/>
</dbReference>
<keyword evidence="1" id="KW-0808">Transferase</keyword>
<dbReference type="InterPro" id="IPR029044">
    <property type="entry name" value="Nucleotide-diphossugar_trans"/>
</dbReference>
<dbReference type="PANTHER" id="PTHR42866">
    <property type="entry name" value="3-DEOXY-MANNO-OCTULOSONATE CYTIDYLYLTRANSFERASE"/>
    <property type="match status" value="1"/>
</dbReference>
<protein>
    <submittedName>
        <fullName evidence="1">3-deoxy-manno-octulosonate cytidylyltransferase</fullName>
    </submittedName>
</protein>
<dbReference type="PANTHER" id="PTHR42866:SF1">
    <property type="entry name" value="SPORE COAT POLYSACCHARIDE BIOSYNTHESIS PROTEIN SPSF"/>
    <property type="match status" value="1"/>
</dbReference>
<dbReference type="Gene3D" id="3.90.550.10">
    <property type="entry name" value="Spore Coat Polysaccharide Biosynthesis Protein SpsA, Chain A"/>
    <property type="match status" value="1"/>
</dbReference>